<keyword evidence="1" id="KW-1133">Transmembrane helix</keyword>
<keyword evidence="1" id="KW-0472">Membrane</keyword>
<protein>
    <submittedName>
        <fullName evidence="4">Transposase</fullName>
    </submittedName>
</protein>
<evidence type="ECO:0000313" key="3">
    <source>
        <dbReference type="Proteomes" id="UP000276776"/>
    </source>
</evidence>
<keyword evidence="1" id="KW-0812">Transmembrane</keyword>
<reference evidence="2 3" key="2">
    <citation type="submission" date="2018-11" db="EMBL/GenBank/DDBJ databases">
        <authorList>
            <consortium name="Pathogen Informatics"/>
        </authorList>
    </citation>
    <scope>NUCLEOTIDE SEQUENCE [LARGE SCALE GENOMIC DNA]</scope>
</reference>
<dbReference type="OrthoDB" id="5876063at2759"/>
<evidence type="ECO:0000256" key="1">
    <source>
        <dbReference type="SAM" id="Phobius"/>
    </source>
</evidence>
<accession>A0A0N5D800</accession>
<organism evidence="4">
    <name type="scientific">Thelazia callipaeda</name>
    <name type="common">Oriental eyeworm</name>
    <name type="synonym">Parasitic nematode</name>
    <dbReference type="NCBI Taxonomy" id="103827"/>
    <lineage>
        <taxon>Eukaryota</taxon>
        <taxon>Metazoa</taxon>
        <taxon>Ecdysozoa</taxon>
        <taxon>Nematoda</taxon>
        <taxon>Chromadorea</taxon>
        <taxon>Rhabditida</taxon>
        <taxon>Spirurina</taxon>
        <taxon>Spiruromorpha</taxon>
        <taxon>Thelazioidea</taxon>
        <taxon>Thelaziidae</taxon>
        <taxon>Thelazia</taxon>
    </lineage>
</organism>
<keyword evidence="3" id="KW-1185">Reference proteome</keyword>
<sequence length="145" mass="16993">MLIFRSQKPYYLGSIKTYTYRPHGVNANCAEKKQRKRLFSFILYSYSIQFITLPMERNKNHLIITYKDRLLFMSRFRGKIKSIPVHVSIILFCMCVGCTYSIQPSLLEEIIRKMVAFTYGSPFSQLNHTVVQQSLFFPDKLGSES</sequence>
<reference evidence="4" key="1">
    <citation type="submission" date="2017-02" db="UniProtKB">
        <authorList>
            <consortium name="WormBaseParasite"/>
        </authorList>
    </citation>
    <scope>IDENTIFICATION</scope>
</reference>
<evidence type="ECO:0000313" key="2">
    <source>
        <dbReference type="EMBL" id="VDN06825.1"/>
    </source>
</evidence>
<dbReference type="Proteomes" id="UP000276776">
    <property type="component" value="Unassembled WGS sequence"/>
</dbReference>
<dbReference type="WBParaSite" id="TCLT_0000921901-mRNA-1">
    <property type="protein sequence ID" value="TCLT_0000921901-mRNA-1"/>
    <property type="gene ID" value="TCLT_0000921901"/>
</dbReference>
<feature type="transmembrane region" description="Helical" evidence="1">
    <location>
        <begin position="83"/>
        <end position="102"/>
    </location>
</feature>
<name>A0A0N5D800_THECL</name>
<gene>
    <name evidence="2" type="ORF">TCLT_LOCUS9208</name>
</gene>
<dbReference type="EMBL" id="UYYF01004751">
    <property type="protein sequence ID" value="VDN06825.1"/>
    <property type="molecule type" value="Genomic_DNA"/>
</dbReference>
<evidence type="ECO:0000313" key="4">
    <source>
        <dbReference type="WBParaSite" id="TCLT_0000921901-mRNA-1"/>
    </source>
</evidence>
<proteinExistence type="predicted"/>
<dbReference type="AlphaFoldDB" id="A0A0N5D800"/>